<evidence type="ECO:0000313" key="2">
    <source>
        <dbReference type="Proteomes" id="UP000747542"/>
    </source>
</evidence>
<keyword evidence="2" id="KW-1185">Reference proteome</keyword>
<name>A0A8J5NAN1_HOMAM</name>
<dbReference type="EMBL" id="JAHLQT010004115">
    <property type="protein sequence ID" value="KAG7176137.1"/>
    <property type="molecule type" value="Genomic_DNA"/>
</dbReference>
<protein>
    <submittedName>
        <fullName evidence="1">Uncharacterized protein</fullName>
    </submittedName>
</protein>
<reference evidence="1" key="1">
    <citation type="journal article" date="2021" name="Sci. Adv.">
        <title>The American lobster genome reveals insights on longevity, neural, and immune adaptations.</title>
        <authorList>
            <person name="Polinski J.M."/>
            <person name="Zimin A.V."/>
            <person name="Clark K.F."/>
            <person name="Kohn A.B."/>
            <person name="Sadowski N."/>
            <person name="Timp W."/>
            <person name="Ptitsyn A."/>
            <person name="Khanna P."/>
            <person name="Romanova D.Y."/>
            <person name="Williams P."/>
            <person name="Greenwood S.J."/>
            <person name="Moroz L.L."/>
            <person name="Walt D.R."/>
            <person name="Bodnar A.G."/>
        </authorList>
    </citation>
    <scope>NUCLEOTIDE SEQUENCE</scope>
    <source>
        <strain evidence="1">GMGI-L3</strain>
    </source>
</reference>
<dbReference type="Proteomes" id="UP000747542">
    <property type="component" value="Unassembled WGS sequence"/>
</dbReference>
<sequence>MKAVSQQQITEPCFKIEPVHRYPHNLKYEWSGVASGLLGDMVHPIPQFLLLRQGCRVSWK</sequence>
<accession>A0A8J5NAN1</accession>
<organism evidence="1 2">
    <name type="scientific">Homarus americanus</name>
    <name type="common">American lobster</name>
    <dbReference type="NCBI Taxonomy" id="6706"/>
    <lineage>
        <taxon>Eukaryota</taxon>
        <taxon>Metazoa</taxon>
        <taxon>Ecdysozoa</taxon>
        <taxon>Arthropoda</taxon>
        <taxon>Crustacea</taxon>
        <taxon>Multicrustacea</taxon>
        <taxon>Malacostraca</taxon>
        <taxon>Eumalacostraca</taxon>
        <taxon>Eucarida</taxon>
        <taxon>Decapoda</taxon>
        <taxon>Pleocyemata</taxon>
        <taxon>Astacidea</taxon>
        <taxon>Nephropoidea</taxon>
        <taxon>Nephropidae</taxon>
        <taxon>Homarus</taxon>
    </lineage>
</organism>
<comment type="caution">
    <text evidence="1">The sequence shown here is derived from an EMBL/GenBank/DDBJ whole genome shotgun (WGS) entry which is preliminary data.</text>
</comment>
<feature type="non-terminal residue" evidence="1">
    <location>
        <position position="1"/>
    </location>
</feature>
<evidence type="ECO:0000313" key="1">
    <source>
        <dbReference type="EMBL" id="KAG7176137.1"/>
    </source>
</evidence>
<proteinExistence type="predicted"/>
<gene>
    <name evidence="1" type="ORF">Hamer_G031496</name>
</gene>
<dbReference type="AlphaFoldDB" id="A0A8J5NAN1"/>